<organism evidence="13 14">
    <name type="scientific">Faunimonas pinastri</name>
    <dbReference type="NCBI Taxonomy" id="1855383"/>
    <lineage>
        <taxon>Bacteria</taxon>
        <taxon>Pseudomonadati</taxon>
        <taxon>Pseudomonadota</taxon>
        <taxon>Alphaproteobacteria</taxon>
        <taxon>Hyphomicrobiales</taxon>
        <taxon>Afifellaceae</taxon>
        <taxon>Faunimonas</taxon>
    </lineage>
</organism>
<comment type="function">
    <text evidence="8">Catalyzes the decarboxylation of four acetate groups of uroporphyrinogen-III to yield coproporphyrinogen-III.</text>
</comment>
<feature type="binding site" evidence="8">
    <location>
        <begin position="26"/>
        <end position="30"/>
    </location>
    <ligand>
        <name>substrate</name>
    </ligand>
</feature>
<evidence type="ECO:0000256" key="8">
    <source>
        <dbReference type="HAMAP-Rule" id="MF_00218"/>
    </source>
</evidence>
<evidence type="ECO:0000256" key="7">
    <source>
        <dbReference type="ARBA" id="ARBA00023244"/>
    </source>
</evidence>
<keyword evidence="4 8" id="KW-0963">Cytoplasm</keyword>
<reference evidence="13 14" key="1">
    <citation type="submission" date="2016-10" db="EMBL/GenBank/DDBJ databases">
        <authorList>
            <person name="de Groot N.N."/>
        </authorList>
    </citation>
    <scope>NUCLEOTIDE SEQUENCE [LARGE SCALE GENOMIC DNA]</scope>
    <source>
        <strain evidence="13 14">A52C2</strain>
    </source>
</reference>
<comment type="subunit">
    <text evidence="8">Homodimer.</text>
</comment>
<feature type="binding site" evidence="8">
    <location>
        <position position="322"/>
    </location>
    <ligand>
        <name>substrate</name>
    </ligand>
</feature>
<evidence type="ECO:0000259" key="12">
    <source>
        <dbReference type="PROSITE" id="PS00907"/>
    </source>
</evidence>
<comment type="catalytic activity">
    <reaction evidence="8 9">
        <text>uroporphyrinogen III + 4 H(+) = coproporphyrinogen III + 4 CO2</text>
        <dbReference type="Rhea" id="RHEA:19865"/>
        <dbReference type="ChEBI" id="CHEBI:15378"/>
        <dbReference type="ChEBI" id="CHEBI:16526"/>
        <dbReference type="ChEBI" id="CHEBI:57308"/>
        <dbReference type="ChEBI" id="CHEBI:57309"/>
        <dbReference type="EC" id="4.1.1.37"/>
    </reaction>
</comment>
<evidence type="ECO:0000256" key="10">
    <source>
        <dbReference type="RuleBase" id="RU004169"/>
    </source>
</evidence>
<dbReference type="CDD" id="cd00717">
    <property type="entry name" value="URO-D"/>
    <property type="match status" value="1"/>
</dbReference>
<feature type="site" description="Transition state stabilizer" evidence="8">
    <location>
        <position position="76"/>
    </location>
</feature>
<gene>
    <name evidence="8" type="primary">hemE</name>
    <name evidence="13" type="ORF">SAMN05216548_105171</name>
</gene>
<dbReference type="Pfam" id="PF01208">
    <property type="entry name" value="URO-D"/>
    <property type="match status" value="1"/>
</dbReference>
<dbReference type="InterPro" id="IPR000257">
    <property type="entry name" value="Uroporphyrinogen_deCOase"/>
</dbReference>
<comment type="caution">
    <text evidence="8">Lacks conserved residue(s) required for the propagation of feature annotation.</text>
</comment>
<dbReference type="EMBL" id="FOFG01000005">
    <property type="protein sequence ID" value="SEQ54411.1"/>
    <property type="molecule type" value="Genomic_DNA"/>
</dbReference>
<keyword evidence="6 8" id="KW-0456">Lyase</keyword>
<evidence type="ECO:0000256" key="5">
    <source>
        <dbReference type="ARBA" id="ARBA00022793"/>
    </source>
</evidence>
<feature type="binding site" evidence="8">
    <location>
        <position position="151"/>
    </location>
    <ligand>
        <name>substrate</name>
    </ligand>
</feature>
<dbReference type="GO" id="GO:0004853">
    <property type="term" value="F:uroporphyrinogen decarboxylase activity"/>
    <property type="evidence" value="ECO:0007669"/>
    <property type="project" value="UniProtKB-UniRule"/>
</dbReference>
<feature type="domain" description="Uroporphyrinogen decarboxylase (URO-D)" evidence="12">
    <location>
        <begin position="139"/>
        <end position="155"/>
    </location>
</feature>
<keyword evidence="7 8" id="KW-0627">Porphyrin biosynthesis</keyword>
<dbReference type="STRING" id="1855383.SAMN05216548_105171"/>
<comment type="subcellular location">
    <subcellularLocation>
        <location evidence="8">Cytoplasm</location>
    </subcellularLocation>
</comment>
<evidence type="ECO:0000256" key="3">
    <source>
        <dbReference type="ARBA" id="ARBA00012288"/>
    </source>
</evidence>
<dbReference type="AlphaFoldDB" id="A0A1H9GWE9"/>
<dbReference type="HAMAP" id="MF_00218">
    <property type="entry name" value="URO_D"/>
    <property type="match status" value="1"/>
</dbReference>
<feature type="binding site" evidence="8">
    <location>
        <position position="206"/>
    </location>
    <ligand>
        <name>substrate</name>
    </ligand>
</feature>
<dbReference type="InterPro" id="IPR006361">
    <property type="entry name" value="Uroporphyrinogen_deCO2ase_HemE"/>
</dbReference>
<dbReference type="UniPathway" id="UPA00251">
    <property type="reaction ID" value="UER00321"/>
</dbReference>
<feature type="domain" description="Uroporphyrinogen decarboxylase (URO-D)" evidence="11">
    <location>
        <begin position="21"/>
        <end position="30"/>
    </location>
</feature>
<dbReference type="GO" id="GO:0005829">
    <property type="term" value="C:cytosol"/>
    <property type="evidence" value="ECO:0007669"/>
    <property type="project" value="TreeGrafter"/>
</dbReference>
<dbReference type="SUPFAM" id="SSF51726">
    <property type="entry name" value="UROD/MetE-like"/>
    <property type="match status" value="1"/>
</dbReference>
<comment type="similarity">
    <text evidence="2 8 10">Belongs to the uroporphyrinogen decarboxylase family.</text>
</comment>
<feature type="binding site" evidence="8">
    <location>
        <position position="76"/>
    </location>
    <ligand>
        <name>substrate</name>
    </ligand>
</feature>
<dbReference type="GO" id="GO:0019353">
    <property type="term" value="P:protoporphyrinogen IX biosynthetic process from glutamate"/>
    <property type="evidence" value="ECO:0007669"/>
    <property type="project" value="TreeGrafter"/>
</dbReference>
<accession>A0A1H9GWE9</accession>
<dbReference type="Gene3D" id="3.20.20.210">
    <property type="match status" value="1"/>
</dbReference>
<dbReference type="OrthoDB" id="9806656at2"/>
<dbReference type="EC" id="4.1.1.37" evidence="3 8"/>
<evidence type="ECO:0000313" key="14">
    <source>
        <dbReference type="Proteomes" id="UP000199647"/>
    </source>
</evidence>
<keyword evidence="5 8" id="KW-0210">Decarboxylase</keyword>
<sequence length="343" mass="37494">MPRADAKLLRALKGEAFEVPPIWIMRQAGRYLPEYRETRKRAGSFLDLCYSPKLATEVTLQPISRFDLDAAILFSDILVIPQALGYSVEFIEGKGPQVETVDLAKIRFEDADRTVAKLERVLEAVDRIRGVLPDEKPLIGFCGAPWTVATYMIAGHGTPDQAPARLAAYRDEAGFSRLIDILVDASAAYLIAQLRAGADCVQIFDSWAGVLDDDQFRKWSVEPARRIIARVREAVPGAPVIAFARGAGARLGDYARETGAEGIGVDWTVPPQIAASVVGPKQAVQGNLDPLRLIAGGTALDRGVDDVLLAMRGRPHIFNLGHGITPDTPISHVEQLIRRIRKT</sequence>
<evidence type="ECO:0000256" key="2">
    <source>
        <dbReference type="ARBA" id="ARBA00009935"/>
    </source>
</evidence>
<protein>
    <recommendedName>
        <fullName evidence="3 8">Uroporphyrinogen decarboxylase</fullName>
        <shortName evidence="8">UPD</shortName>
        <shortName evidence="8">URO-D</shortName>
        <ecNumber evidence="3 8">4.1.1.37</ecNumber>
    </recommendedName>
</protein>
<evidence type="ECO:0000256" key="4">
    <source>
        <dbReference type="ARBA" id="ARBA00022490"/>
    </source>
</evidence>
<proteinExistence type="inferred from homology"/>
<keyword evidence="14" id="KW-1185">Reference proteome</keyword>
<dbReference type="PROSITE" id="PS00906">
    <property type="entry name" value="UROD_1"/>
    <property type="match status" value="1"/>
</dbReference>
<dbReference type="FunFam" id="3.20.20.210:FF:000007">
    <property type="entry name" value="Uroporphyrinogen decarboxylase"/>
    <property type="match status" value="1"/>
</dbReference>
<dbReference type="PROSITE" id="PS00907">
    <property type="entry name" value="UROD_2"/>
    <property type="match status" value="1"/>
</dbReference>
<dbReference type="PANTHER" id="PTHR21091:SF169">
    <property type="entry name" value="UROPORPHYRINOGEN DECARBOXYLASE"/>
    <property type="match status" value="1"/>
</dbReference>
<dbReference type="PANTHER" id="PTHR21091">
    <property type="entry name" value="METHYLTETRAHYDROFOLATE:HOMOCYSTEINE METHYLTRANSFERASE RELATED"/>
    <property type="match status" value="1"/>
</dbReference>
<evidence type="ECO:0000259" key="11">
    <source>
        <dbReference type="PROSITE" id="PS00906"/>
    </source>
</evidence>
<dbReference type="NCBIfam" id="TIGR01464">
    <property type="entry name" value="hemE"/>
    <property type="match status" value="1"/>
</dbReference>
<evidence type="ECO:0000256" key="6">
    <source>
        <dbReference type="ARBA" id="ARBA00023239"/>
    </source>
</evidence>
<evidence type="ECO:0000313" key="13">
    <source>
        <dbReference type="EMBL" id="SEQ54411.1"/>
    </source>
</evidence>
<evidence type="ECO:0000256" key="1">
    <source>
        <dbReference type="ARBA" id="ARBA00004804"/>
    </source>
</evidence>
<name>A0A1H9GWE9_9HYPH</name>
<comment type="pathway">
    <text evidence="1 8 9">Porphyrin-containing compound metabolism; protoporphyrin-IX biosynthesis; coproporphyrinogen-III from 5-aminolevulinate: step 4/4.</text>
</comment>
<evidence type="ECO:0000256" key="9">
    <source>
        <dbReference type="RuleBase" id="RU000554"/>
    </source>
</evidence>
<dbReference type="Proteomes" id="UP000199647">
    <property type="component" value="Unassembled WGS sequence"/>
</dbReference>
<dbReference type="RefSeq" id="WP_092496299.1">
    <property type="nucleotide sequence ID" value="NZ_FOFG01000005.1"/>
</dbReference>
<dbReference type="InterPro" id="IPR038071">
    <property type="entry name" value="UROD/MetE-like_sf"/>
</dbReference>